<dbReference type="Proteomes" id="UP000001396">
    <property type="component" value="Unassembled WGS sequence"/>
</dbReference>
<protein>
    <submittedName>
        <fullName evidence="3">Cytochrome P450 family protein</fullName>
    </submittedName>
</protein>
<dbReference type="GO" id="GO:0005506">
    <property type="term" value="F:iron ion binding"/>
    <property type="evidence" value="ECO:0007669"/>
    <property type="project" value="InterPro"/>
</dbReference>
<feature type="transmembrane region" description="Helical" evidence="2">
    <location>
        <begin position="7"/>
        <end position="28"/>
    </location>
</feature>
<reference evidence="3 4" key="1">
    <citation type="journal article" date="2011" name="Genome Res.">
        <title>Phylogeny-wide analysis of social amoeba genomes highlights ancient origins for complex intercellular communication.</title>
        <authorList>
            <person name="Heidel A.J."/>
            <person name="Lawal H.M."/>
            <person name="Felder M."/>
            <person name="Schilde C."/>
            <person name="Helps N.R."/>
            <person name="Tunggal B."/>
            <person name="Rivero F."/>
            <person name="John U."/>
            <person name="Schleicher M."/>
            <person name="Eichinger L."/>
            <person name="Platzer M."/>
            <person name="Noegel A.A."/>
            <person name="Schaap P."/>
            <person name="Gloeckner G."/>
        </authorList>
    </citation>
    <scope>NUCLEOTIDE SEQUENCE [LARGE SCALE GENOMIC DNA]</scope>
    <source>
        <strain evidence="4">ATCC 26659 / Pp 5 / PN500</strain>
    </source>
</reference>
<comment type="similarity">
    <text evidence="1">Belongs to the cytochrome P450 family.</text>
</comment>
<keyword evidence="2" id="KW-0472">Membrane</keyword>
<comment type="caution">
    <text evidence="3">The sequence shown here is derived from an EMBL/GenBank/DDBJ whole genome shotgun (WGS) entry which is preliminary data.</text>
</comment>
<gene>
    <name evidence="3" type="primary">CYP525A1</name>
    <name evidence="3" type="ORF">PPL_08033</name>
</gene>
<dbReference type="STRING" id="670386.D3BHM8"/>
<dbReference type="EMBL" id="ADBJ01000036">
    <property type="protein sequence ID" value="EFA79205.1"/>
    <property type="molecule type" value="Genomic_DNA"/>
</dbReference>
<dbReference type="PANTHER" id="PTHR24305">
    <property type="entry name" value="CYTOCHROME P450"/>
    <property type="match status" value="1"/>
</dbReference>
<evidence type="ECO:0000313" key="4">
    <source>
        <dbReference type="Proteomes" id="UP000001396"/>
    </source>
</evidence>
<dbReference type="InterPro" id="IPR002401">
    <property type="entry name" value="Cyt_P450_E_grp-I"/>
</dbReference>
<keyword evidence="2" id="KW-0812">Transmembrane</keyword>
<dbReference type="PANTHER" id="PTHR24305:SF166">
    <property type="entry name" value="CYTOCHROME P450 12A4, MITOCHONDRIAL-RELATED"/>
    <property type="match status" value="1"/>
</dbReference>
<dbReference type="GeneID" id="31363512"/>
<dbReference type="InterPro" id="IPR050121">
    <property type="entry name" value="Cytochrome_P450_monoxygenase"/>
</dbReference>
<dbReference type="RefSeq" id="XP_020431326.1">
    <property type="nucleotide sequence ID" value="XM_020578862.1"/>
</dbReference>
<sequence length="470" mass="54460">MIDSQSIILGVLIWLVYLVISHLNDWYFTKNKYLPSGPSFLEWFANYLLNYYEFRKGGSVIGSDQNDDVDKSLFDTGSENTVLRWFKQYASDSYCVSFFGLPMLFTRDADIAREVLLTDSDNYEKPPDSSGVLIRLARDGILMAEGARWQRHRDILSVPFSPVNVRKMESTILAATKELIGNIERHSEIEVHSTMTSLTYDIIGMLSIGHKFSREGSTSNFDYILNEMIRPIRRLSKYIPLPSDRKLNKFISELEDLILDEIRSRQQQQQKNSNDNNNNKDLLDHLLNNKEEQLTQDELIGNIMTFLLAGHETSANALTFTLALLSKHPEIQEQLYEQLCGDKNIQNIPLLEWIILETLRLFPPAPMIGRTSKTECTIKRNDSSKDAWKLPPKSMILVSVYAMHRNESVWKQANQFIPNRWDGINLFRSKIYSDVVIAQTSQTFKIIFKTKFQTNVLFKLYEFKFQQSLF</sequence>
<evidence type="ECO:0000256" key="2">
    <source>
        <dbReference type="SAM" id="Phobius"/>
    </source>
</evidence>
<evidence type="ECO:0000256" key="1">
    <source>
        <dbReference type="ARBA" id="ARBA00010617"/>
    </source>
</evidence>
<organism evidence="3 4">
    <name type="scientific">Heterostelium pallidum (strain ATCC 26659 / Pp 5 / PN500)</name>
    <name type="common">Cellular slime mold</name>
    <name type="synonym">Polysphondylium pallidum</name>
    <dbReference type="NCBI Taxonomy" id="670386"/>
    <lineage>
        <taxon>Eukaryota</taxon>
        <taxon>Amoebozoa</taxon>
        <taxon>Evosea</taxon>
        <taxon>Eumycetozoa</taxon>
        <taxon>Dictyostelia</taxon>
        <taxon>Acytosteliales</taxon>
        <taxon>Acytosteliaceae</taxon>
        <taxon>Heterostelium</taxon>
    </lineage>
</organism>
<dbReference type="GO" id="GO:0004497">
    <property type="term" value="F:monooxygenase activity"/>
    <property type="evidence" value="ECO:0007669"/>
    <property type="project" value="InterPro"/>
</dbReference>
<keyword evidence="4" id="KW-1185">Reference proteome</keyword>
<dbReference type="InterPro" id="IPR001128">
    <property type="entry name" value="Cyt_P450"/>
</dbReference>
<dbReference type="GO" id="GO:0020037">
    <property type="term" value="F:heme binding"/>
    <property type="evidence" value="ECO:0007669"/>
    <property type="project" value="InterPro"/>
</dbReference>
<keyword evidence="2" id="KW-1133">Transmembrane helix</keyword>
<dbReference type="InterPro" id="IPR036396">
    <property type="entry name" value="Cyt_P450_sf"/>
</dbReference>
<evidence type="ECO:0000313" key="3">
    <source>
        <dbReference type="EMBL" id="EFA79205.1"/>
    </source>
</evidence>
<dbReference type="PRINTS" id="PR00463">
    <property type="entry name" value="EP450I"/>
</dbReference>
<name>D3BHM8_HETP5</name>
<accession>D3BHM8</accession>
<dbReference type="GO" id="GO:0016705">
    <property type="term" value="F:oxidoreductase activity, acting on paired donors, with incorporation or reduction of molecular oxygen"/>
    <property type="evidence" value="ECO:0007669"/>
    <property type="project" value="InterPro"/>
</dbReference>
<dbReference type="OMA" id="RTFLFWI"/>
<dbReference type="SUPFAM" id="SSF48264">
    <property type="entry name" value="Cytochrome P450"/>
    <property type="match status" value="1"/>
</dbReference>
<dbReference type="CDD" id="cd00302">
    <property type="entry name" value="cytochrome_P450"/>
    <property type="match status" value="1"/>
</dbReference>
<proteinExistence type="inferred from homology"/>
<dbReference type="InParanoid" id="D3BHM8"/>
<dbReference type="Pfam" id="PF00067">
    <property type="entry name" value="p450"/>
    <property type="match status" value="1"/>
</dbReference>
<dbReference type="AlphaFoldDB" id="D3BHM8"/>
<dbReference type="Gene3D" id="1.10.630.10">
    <property type="entry name" value="Cytochrome P450"/>
    <property type="match status" value="1"/>
</dbReference>